<dbReference type="Gene3D" id="3.20.20.370">
    <property type="entry name" value="Glycoside hydrolase/deacetylase"/>
    <property type="match status" value="1"/>
</dbReference>
<name>A0ABS0FA00_9FLAO</name>
<protein>
    <submittedName>
        <fullName evidence="1">Polysaccharide deacetylase</fullName>
    </submittedName>
</protein>
<proteinExistence type="predicted"/>
<reference evidence="1 2" key="1">
    <citation type="submission" date="2020-11" db="EMBL/GenBank/DDBJ databases">
        <title>Kaistella gelatinilytica sp. nov., a flavobacterium isolated from Antarctic Soil.</title>
        <authorList>
            <person name="Li J."/>
        </authorList>
    </citation>
    <scope>NUCLEOTIDE SEQUENCE [LARGE SCALE GENOMIC DNA]</scope>
    <source>
        <strain evidence="1 2">G5-32</strain>
    </source>
</reference>
<dbReference type="InterPro" id="IPR011330">
    <property type="entry name" value="Glyco_hydro/deAcase_b/a-brl"/>
</dbReference>
<comment type="caution">
    <text evidence="1">The sequence shown here is derived from an EMBL/GenBank/DDBJ whole genome shotgun (WGS) entry which is preliminary data.</text>
</comment>
<keyword evidence="2" id="KW-1185">Reference proteome</keyword>
<accession>A0ABS0FA00</accession>
<evidence type="ECO:0000313" key="1">
    <source>
        <dbReference type="EMBL" id="MBF8456539.1"/>
    </source>
</evidence>
<sequence>MILLTFNIINNKSDFEKNYDLNDDEILKITEQNTLSILRTLENNNVLATFFVEVSLVTKLTPLIKKIIGNGHEIAFYNENSSLSEIEDAKRSIEENIDKIIRGIRQKEVSLSTEELKKLEFTYISNIENADILFPFKRLQRSTQILQQSGVSVIPESISPYSQIPYNDFVFQGVPLQYYESMVLETIKNDDFVLVYLNTWQFTDFTKFKFKIPFYRKYNSGRKMSDKLNDFLQWSNKEELAFSRIKDFIF</sequence>
<dbReference type="EMBL" id="JADPVI010000001">
    <property type="protein sequence ID" value="MBF8456539.1"/>
    <property type="molecule type" value="Genomic_DNA"/>
</dbReference>
<evidence type="ECO:0000313" key="2">
    <source>
        <dbReference type="Proteomes" id="UP000660070"/>
    </source>
</evidence>
<dbReference type="Proteomes" id="UP000660070">
    <property type="component" value="Unassembled WGS sequence"/>
</dbReference>
<dbReference type="SUPFAM" id="SSF88713">
    <property type="entry name" value="Glycoside hydrolase/deacetylase"/>
    <property type="match status" value="1"/>
</dbReference>
<organism evidence="1 2">
    <name type="scientific">Kaistella gelatinilytica</name>
    <dbReference type="NCBI Taxonomy" id="2787636"/>
    <lineage>
        <taxon>Bacteria</taxon>
        <taxon>Pseudomonadati</taxon>
        <taxon>Bacteroidota</taxon>
        <taxon>Flavobacteriia</taxon>
        <taxon>Flavobacteriales</taxon>
        <taxon>Weeksellaceae</taxon>
        <taxon>Chryseobacterium group</taxon>
        <taxon>Kaistella</taxon>
    </lineage>
</organism>
<dbReference type="RefSeq" id="WP_196079051.1">
    <property type="nucleotide sequence ID" value="NZ_JADPVI010000001.1"/>
</dbReference>
<gene>
    <name evidence="1" type="ORF">IV494_05030</name>
</gene>